<dbReference type="EMBL" id="JH930480">
    <property type="protein sequence ID" value="EKM49550.1"/>
    <property type="molecule type" value="Genomic_DNA"/>
</dbReference>
<dbReference type="HOGENOM" id="CLU_005049_5_0_1"/>
<dbReference type="PANTHER" id="PTHR33840:SF2">
    <property type="entry name" value="TLE1 PHOSPHOLIPASE DOMAIN-CONTAINING PROTEIN"/>
    <property type="match status" value="1"/>
</dbReference>
<keyword evidence="4" id="KW-1185">Reference proteome</keyword>
<feature type="region of interest" description="Disordered" evidence="1">
    <location>
        <begin position="96"/>
        <end position="117"/>
    </location>
</feature>
<dbReference type="AlphaFoldDB" id="K5VS00"/>
<dbReference type="KEGG" id="pco:PHACADRAFT_265087"/>
<dbReference type="OrthoDB" id="3162439at2759"/>
<evidence type="ECO:0000259" key="2">
    <source>
        <dbReference type="Pfam" id="PF09994"/>
    </source>
</evidence>
<accession>K5VS00</accession>
<organism evidence="3 4">
    <name type="scientific">Phanerochaete carnosa (strain HHB-10118-sp)</name>
    <name type="common">White-rot fungus</name>
    <name type="synonym">Peniophora carnosa</name>
    <dbReference type="NCBI Taxonomy" id="650164"/>
    <lineage>
        <taxon>Eukaryota</taxon>
        <taxon>Fungi</taxon>
        <taxon>Dikarya</taxon>
        <taxon>Basidiomycota</taxon>
        <taxon>Agaricomycotina</taxon>
        <taxon>Agaricomycetes</taxon>
        <taxon>Polyporales</taxon>
        <taxon>Phanerochaetaceae</taxon>
        <taxon>Phanerochaete</taxon>
    </lineage>
</organism>
<evidence type="ECO:0000313" key="3">
    <source>
        <dbReference type="EMBL" id="EKM49550.1"/>
    </source>
</evidence>
<evidence type="ECO:0000313" key="4">
    <source>
        <dbReference type="Proteomes" id="UP000008370"/>
    </source>
</evidence>
<gene>
    <name evidence="3" type="ORF">PHACADRAFT_265087</name>
</gene>
<name>K5VS00_PHACS</name>
<protein>
    <recommendedName>
        <fullName evidence="2">T6SS Phospholipase effector Tle1-like catalytic domain-containing protein</fullName>
    </recommendedName>
</protein>
<dbReference type="Proteomes" id="UP000008370">
    <property type="component" value="Unassembled WGS sequence"/>
</dbReference>
<proteinExistence type="predicted"/>
<dbReference type="PANTHER" id="PTHR33840">
    <property type="match status" value="1"/>
</dbReference>
<dbReference type="InParanoid" id="K5VS00"/>
<reference evidence="3 4" key="1">
    <citation type="journal article" date="2012" name="BMC Genomics">
        <title>Comparative genomics of the white-rot fungi, Phanerochaete carnosa and P. chrysosporium, to elucidate the genetic basis of the distinct wood types they colonize.</title>
        <authorList>
            <person name="Suzuki H."/>
            <person name="MacDonald J."/>
            <person name="Syed K."/>
            <person name="Salamov A."/>
            <person name="Hori C."/>
            <person name="Aerts A."/>
            <person name="Henrissat B."/>
            <person name="Wiebenga A."/>
            <person name="vanKuyk P.A."/>
            <person name="Barry K."/>
            <person name="Lindquist E."/>
            <person name="LaButti K."/>
            <person name="Lapidus A."/>
            <person name="Lucas S."/>
            <person name="Coutinho P."/>
            <person name="Gong Y."/>
            <person name="Samejima M."/>
            <person name="Mahadevan R."/>
            <person name="Abou-Zaid M."/>
            <person name="de Vries R.P."/>
            <person name="Igarashi K."/>
            <person name="Yadav J.S."/>
            <person name="Grigoriev I.V."/>
            <person name="Master E.R."/>
        </authorList>
    </citation>
    <scope>NUCLEOTIDE SEQUENCE [LARGE SCALE GENOMIC DNA]</scope>
    <source>
        <strain evidence="3 4">HHB-10118-sp</strain>
    </source>
</reference>
<dbReference type="Pfam" id="PF09994">
    <property type="entry name" value="T6SS_Tle1-like_cat"/>
    <property type="match status" value="1"/>
</dbReference>
<dbReference type="InterPro" id="IPR018712">
    <property type="entry name" value="Tle1-like_cat"/>
</dbReference>
<sequence>MLNKIGLLCKGNDEQVPFAYELYEREDEDSNILAKGFKETFGTPVDIEFIGVWETVSSVGMVRHKTLPFTSSNNSIRVFRHALALDERRVFFKPSGRMRNPTNQEIQRTAPASKVPTTTKPVTDVLEVWFPGCHGDVGGGSVLDIEPHNLGNISLRWMVCEVLAAQCGVLFDAERLSEKGVYSTVPGYRPPLEDTDVCANIHDELGPQGSRWWNLLERVPLPHKQMGYITFDERHQGRGRRIPDVRPNFHMSVIRRMEQLGYEPRATWSGEANFVD</sequence>
<evidence type="ECO:0000256" key="1">
    <source>
        <dbReference type="SAM" id="MobiDB-lite"/>
    </source>
</evidence>
<dbReference type="GeneID" id="18919009"/>
<dbReference type="RefSeq" id="XP_007401617.1">
    <property type="nucleotide sequence ID" value="XM_007401555.1"/>
</dbReference>
<dbReference type="STRING" id="650164.K5VS00"/>
<feature type="domain" description="T6SS Phospholipase effector Tle1-like catalytic" evidence="2">
    <location>
        <begin position="1"/>
        <end position="160"/>
    </location>
</feature>